<dbReference type="Proteomes" id="UP000185669">
    <property type="component" value="Unassembled WGS sequence"/>
</dbReference>
<dbReference type="CDD" id="cd17908">
    <property type="entry name" value="FliM"/>
    <property type="match status" value="1"/>
</dbReference>
<feature type="domain" description="Flagellar motor switch protein FliN-like C-terminal" evidence="11">
    <location>
        <begin position="253"/>
        <end position="322"/>
    </location>
</feature>
<comment type="similarity">
    <text evidence="3">Belongs to the FliM family.</text>
</comment>
<dbReference type="PIRSF" id="PIRSF002888">
    <property type="entry name" value="FliM"/>
    <property type="match status" value="1"/>
</dbReference>
<keyword evidence="6" id="KW-0145">Chemotaxis</keyword>
<keyword evidence="12" id="KW-0282">Flagellum</keyword>
<dbReference type="SUPFAM" id="SSF101801">
    <property type="entry name" value="Surface presentation of antigens (SPOA)"/>
    <property type="match status" value="1"/>
</dbReference>
<dbReference type="GO" id="GO:0009425">
    <property type="term" value="C:bacterial-type flagellum basal body"/>
    <property type="evidence" value="ECO:0007669"/>
    <property type="project" value="UniProtKB-SubCell"/>
</dbReference>
<dbReference type="AlphaFoldDB" id="A0A1N6UBV5"/>
<dbReference type="InterPro" id="IPR028976">
    <property type="entry name" value="CheC-like_sf"/>
</dbReference>
<dbReference type="Gene3D" id="2.30.330.10">
    <property type="entry name" value="SpoA-like"/>
    <property type="match status" value="1"/>
</dbReference>
<dbReference type="GO" id="GO:0071978">
    <property type="term" value="P:bacterial-type flagellum-dependent swarming motility"/>
    <property type="evidence" value="ECO:0007669"/>
    <property type="project" value="TreeGrafter"/>
</dbReference>
<accession>A0A1N6UBV5</accession>
<name>A0A1N6UBV5_9FIRM</name>
<dbReference type="Pfam" id="PF02154">
    <property type="entry name" value="FliM"/>
    <property type="match status" value="1"/>
</dbReference>
<protein>
    <recommendedName>
        <fullName evidence="4 10">Flagellar motor switch protein FliM</fullName>
    </recommendedName>
</protein>
<sequence length="335" mass="38039">MADVLNQNEIDSLLSAISDGSLDVEEAKEQSEEKEVKDYDFRRPDKLSKEQMRTLQMIHENLSRLFTTTLSTKLRSMVNFEVASIEQLSYSEFIHSLPEPTIIGINNLDPLDGQFIFEINPEIGFAIIDRLFGGFGNPIDEVRSFTDIEQVVIKRVMSWLLEGFSEAWENISQLKPKLLELESNPQFTQIVPDSDMTIIVTLSARIGGSEGLMNICLPYIMLEPIVSNLNAQYWFSSTREKQTPEHIAKLRKRLNEALVEVDAVLGSTEITVEDFLYLQPGDVVRLDKKVEENAELKIGSRRKYEAVVGNKNNHKAIQIIGVAENLLEESEDDDE</sequence>
<dbReference type="GO" id="GO:0003774">
    <property type="term" value="F:cytoskeletal motor activity"/>
    <property type="evidence" value="ECO:0007669"/>
    <property type="project" value="InterPro"/>
</dbReference>
<proteinExistence type="inferred from homology"/>
<dbReference type="GO" id="GO:0005886">
    <property type="term" value="C:plasma membrane"/>
    <property type="evidence" value="ECO:0007669"/>
    <property type="project" value="UniProtKB-SubCell"/>
</dbReference>
<evidence type="ECO:0000256" key="4">
    <source>
        <dbReference type="ARBA" id="ARBA00021898"/>
    </source>
</evidence>
<evidence type="ECO:0000256" key="9">
    <source>
        <dbReference type="ARBA" id="ARBA00023143"/>
    </source>
</evidence>
<gene>
    <name evidence="12" type="ORF">SAMN05421834_106106</name>
</gene>
<evidence type="ECO:0000256" key="8">
    <source>
        <dbReference type="ARBA" id="ARBA00023136"/>
    </source>
</evidence>
<dbReference type="PRINTS" id="PR00955">
    <property type="entry name" value="FLGMOTORFLIM"/>
</dbReference>
<dbReference type="STRING" id="56779.SAMN05421834_106106"/>
<comment type="subcellular location">
    <subcellularLocation>
        <location evidence="1">Bacterial flagellum basal body</location>
    </subcellularLocation>
    <subcellularLocation>
        <location evidence="2">Cell membrane</location>
        <topology evidence="2">Peripheral membrane protein</topology>
    </subcellularLocation>
</comment>
<dbReference type="EMBL" id="FTNC01000006">
    <property type="protein sequence ID" value="SIQ63084.1"/>
    <property type="molecule type" value="Genomic_DNA"/>
</dbReference>
<keyword evidence="7" id="KW-0283">Flagellar rotation</keyword>
<keyword evidence="12" id="KW-0969">Cilium</keyword>
<dbReference type="InterPro" id="IPR001543">
    <property type="entry name" value="FliN-like_C"/>
</dbReference>
<evidence type="ECO:0000313" key="13">
    <source>
        <dbReference type="Proteomes" id="UP000185669"/>
    </source>
</evidence>
<evidence type="ECO:0000256" key="3">
    <source>
        <dbReference type="ARBA" id="ARBA00011049"/>
    </source>
</evidence>
<evidence type="ECO:0000256" key="10">
    <source>
        <dbReference type="NCBIfam" id="TIGR01397"/>
    </source>
</evidence>
<keyword evidence="12" id="KW-0966">Cell projection</keyword>
<keyword evidence="13" id="KW-1185">Reference proteome</keyword>
<reference evidence="13" key="1">
    <citation type="submission" date="2017-01" db="EMBL/GenBank/DDBJ databases">
        <authorList>
            <person name="Varghese N."/>
            <person name="Submissions S."/>
        </authorList>
    </citation>
    <scope>NUCLEOTIDE SEQUENCE [LARGE SCALE GENOMIC DNA]</scope>
    <source>
        <strain evidence="13">ATCC 700103</strain>
    </source>
</reference>
<dbReference type="PANTHER" id="PTHR30034">
    <property type="entry name" value="FLAGELLAR MOTOR SWITCH PROTEIN FLIM"/>
    <property type="match status" value="1"/>
</dbReference>
<keyword evidence="8" id="KW-0472">Membrane</keyword>
<keyword evidence="9" id="KW-0975">Bacterial flagellum</keyword>
<dbReference type="NCBIfam" id="TIGR01397">
    <property type="entry name" value="fliM_switch"/>
    <property type="match status" value="1"/>
</dbReference>
<dbReference type="Pfam" id="PF01052">
    <property type="entry name" value="FliMN_C"/>
    <property type="match status" value="1"/>
</dbReference>
<organism evidence="12 13">
    <name type="scientific">Halanaerobium kushneri</name>
    <dbReference type="NCBI Taxonomy" id="56779"/>
    <lineage>
        <taxon>Bacteria</taxon>
        <taxon>Bacillati</taxon>
        <taxon>Bacillota</taxon>
        <taxon>Clostridia</taxon>
        <taxon>Halanaerobiales</taxon>
        <taxon>Halanaerobiaceae</taxon>
        <taxon>Halanaerobium</taxon>
    </lineage>
</organism>
<evidence type="ECO:0000256" key="5">
    <source>
        <dbReference type="ARBA" id="ARBA00022475"/>
    </source>
</evidence>
<dbReference type="InterPro" id="IPR001689">
    <property type="entry name" value="Flag_FliM"/>
</dbReference>
<dbReference type="SUPFAM" id="SSF103039">
    <property type="entry name" value="CheC-like"/>
    <property type="match status" value="1"/>
</dbReference>
<evidence type="ECO:0000313" key="12">
    <source>
        <dbReference type="EMBL" id="SIQ63084.1"/>
    </source>
</evidence>
<evidence type="ECO:0000256" key="2">
    <source>
        <dbReference type="ARBA" id="ARBA00004202"/>
    </source>
</evidence>
<evidence type="ECO:0000256" key="7">
    <source>
        <dbReference type="ARBA" id="ARBA00022779"/>
    </source>
</evidence>
<dbReference type="GO" id="GO:0050918">
    <property type="term" value="P:positive chemotaxis"/>
    <property type="evidence" value="ECO:0007669"/>
    <property type="project" value="TreeGrafter"/>
</dbReference>
<evidence type="ECO:0000259" key="11">
    <source>
        <dbReference type="Pfam" id="PF01052"/>
    </source>
</evidence>
<evidence type="ECO:0000256" key="6">
    <source>
        <dbReference type="ARBA" id="ARBA00022500"/>
    </source>
</evidence>
<dbReference type="RefSeq" id="WP_076544430.1">
    <property type="nucleotide sequence ID" value="NZ_FTNC01000006.1"/>
</dbReference>
<dbReference type="PANTHER" id="PTHR30034:SF6">
    <property type="entry name" value="YOP PROTEINS TRANSLOCATION PROTEIN Q"/>
    <property type="match status" value="1"/>
</dbReference>
<evidence type="ECO:0000256" key="1">
    <source>
        <dbReference type="ARBA" id="ARBA00004117"/>
    </source>
</evidence>
<dbReference type="OrthoDB" id="9806941at2"/>
<keyword evidence="5" id="KW-1003">Cell membrane</keyword>
<dbReference type="Gene3D" id="3.40.1550.10">
    <property type="entry name" value="CheC-like"/>
    <property type="match status" value="1"/>
</dbReference>
<dbReference type="InterPro" id="IPR036429">
    <property type="entry name" value="SpoA-like_sf"/>
</dbReference>